<evidence type="ECO:0000313" key="5">
    <source>
        <dbReference type="EMBL" id="WGL16188.1"/>
    </source>
</evidence>
<dbReference type="PANTHER" id="PTHR45737:SF6">
    <property type="entry name" value="VON WILLEBRAND FACTOR A DOMAIN-CONTAINING PROTEIN 5A"/>
    <property type="match status" value="1"/>
</dbReference>
<dbReference type="Proteomes" id="UP001236500">
    <property type="component" value="Chromosome"/>
</dbReference>
<evidence type="ECO:0000256" key="2">
    <source>
        <dbReference type="SAM" id="SignalP"/>
    </source>
</evidence>
<evidence type="ECO:0000256" key="1">
    <source>
        <dbReference type="SAM" id="MobiDB-lite"/>
    </source>
</evidence>
<dbReference type="InterPro" id="IPR002035">
    <property type="entry name" value="VWF_A"/>
</dbReference>
<feature type="domain" description="VWFA" evidence="3">
    <location>
        <begin position="314"/>
        <end position="484"/>
    </location>
</feature>
<evidence type="ECO:0000259" key="3">
    <source>
        <dbReference type="PROSITE" id="PS50234"/>
    </source>
</evidence>
<reference evidence="5 6" key="1">
    <citation type="submission" date="2023-02" db="EMBL/GenBank/DDBJ databases">
        <title>Description and genomic characterization of Microbulbifer bruguierae sp. nov., isolated from the sediment of mangrove plant Bruguiera sexangula.</title>
        <authorList>
            <person name="Long M."/>
        </authorList>
    </citation>
    <scope>NUCLEOTIDE SEQUENCE [LARGE SCALE GENOMIC DNA]</scope>
    <source>
        <strain evidence="5 6">H12</strain>
    </source>
</reference>
<dbReference type="Pfam" id="PF08487">
    <property type="entry name" value="VIT"/>
    <property type="match status" value="1"/>
</dbReference>
<dbReference type="Pfam" id="PF13768">
    <property type="entry name" value="VWA_3"/>
    <property type="match status" value="1"/>
</dbReference>
<name>A0ABY8NFB7_9GAMM</name>
<dbReference type="SMART" id="SM00327">
    <property type="entry name" value="VWA"/>
    <property type="match status" value="1"/>
</dbReference>
<keyword evidence="2" id="KW-0732">Signal</keyword>
<dbReference type="SUPFAM" id="SSF53300">
    <property type="entry name" value="vWA-like"/>
    <property type="match status" value="1"/>
</dbReference>
<feature type="chain" id="PRO_5045269080" evidence="2">
    <location>
        <begin position="28"/>
        <end position="701"/>
    </location>
</feature>
<feature type="signal peptide" evidence="2">
    <location>
        <begin position="1"/>
        <end position="27"/>
    </location>
</feature>
<dbReference type="EMBL" id="CP118605">
    <property type="protein sequence ID" value="WGL16188.1"/>
    <property type="molecule type" value="Genomic_DNA"/>
</dbReference>
<dbReference type="Gene3D" id="3.40.50.410">
    <property type="entry name" value="von Willebrand factor, type A domain"/>
    <property type="match status" value="1"/>
</dbReference>
<proteinExistence type="predicted"/>
<gene>
    <name evidence="5" type="ORF">PVT68_15620</name>
</gene>
<dbReference type="InterPro" id="IPR036465">
    <property type="entry name" value="vWFA_dom_sf"/>
</dbReference>
<keyword evidence="6" id="KW-1185">Reference proteome</keyword>
<sequence length="701" mass="77430">MRRLWNNPIGWCLCLILSAVAPQLATAAGLLTPTDSNLPQLEIREHHVNVVIEDGYAITEVDQTFANPHDQQLEAVYTFPVPEKASVGEFTFWIDGKPVTGEVLPRKQARDLYEQERSQGRRTALTEQDEYRSFDSRVYPVLPNDTVRIRLVYIQPVHAELGIGRYVYPLEEGGVDEERMAFFTYQAHVQEAFSFKLTMRSSYPIDQFLLPAHPQAQVQRASDQEWQVSFANTAGATALTNEESGTTAPVSATAATGTGAFTLDRDIVAYWRHQPGLPGAVDMVTYRAEGSDRGTFMLTLTPGDDLGEISEGRDWTFVLDLSGSMAGKYHSLAEGVRKGLGKLQPQDRFRMVLFNDQAHELTNGYVAVNDANVAHYLQKLEAVQPDGGTNLFAGLKAAYRGLDADRPSAVILVTDGVANVGVVAKNAFLELLEQHDIRLFTFVMGNSANRPLLEGMAKVSNGFAMNISNSDDISGRLIQAADQLRHESYRDLSLTISENKSGNKSGIKVRDLSPGRIGTLYRGQQLIVFGHYWGDGAAKLDIEGKVSGRQVHYRSDLQFPATDTRNPELERLWAYAAIENIQNRMDYLGHDADSEDAIVDLAVEHGLVTPYTSMVVVEESVFEQLGVARNNNARVKRERTARENRAVAPVQDNRQDSAQPAFNSNRAYPRSSGGSGGPVLILLLLALVMARLRSSRNATGK</sequence>
<dbReference type="PANTHER" id="PTHR45737">
    <property type="entry name" value="VON WILLEBRAND FACTOR A DOMAIN-CONTAINING PROTEIN 5A"/>
    <property type="match status" value="1"/>
</dbReference>
<evidence type="ECO:0000313" key="6">
    <source>
        <dbReference type="Proteomes" id="UP001236500"/>
    </source>
</evidence>
<organism evidence="5 6">
    <name type="scientific">Microbulbifer bruguierae</name>
    <dbReference type="NCBI Taxonomy" id="3029061"/>
    <lineage>
        <taxon>Bacteria</taxon>
        <taxon>Pseudomonadati</taxon>
        <taxon>Pseudomonadota</taxon>
        <taxon>Gammaproteobacteria</taxon>
        <taxon>Cellvibrionales</taxon>
        <taxon>Microbulbiferaceae</taxon>
        <taxon>Microbulbifer</taxon>
    </lineage>
</organism>
<feature type="domain" description="VIT" evidence="4">
    <location>
        <begin position="27"/>
        <end position="155"/>
    </location>
</feature>
<evidence type="ECO:0000259" key="4">
    <source>
        <dbReference type="PROSITE" id="PS51468"/>
    </source>
</evidence>
<dbReference type="RefSeq" id="WP_280319596.1">
    <property type="nucleotide sequence ID" value="NZ_CP118605.1"/>
</dbReference>
<accession>A0ABY8NFB7</accession>
<feature type="compositionally biased region" description="Polar residues" evidence="1">
    <location>
        <begin position="656"/>
        <end position="666"/>
    </location>
</feature>
<dbReference type="SMART" id="SM00609">
    <property type="entry name" value="VIT"/>
    <property type="match status" value="1"/>
</dbReference>
<dbReference type="PROSITE" id="PS51468">
    <property type="entry name" value="VIT"/>
    <property type="match status" value="1"/>
</dbReference>
<feature type="region of interest" description="Disordered" evidence="1">
    <location>
        <begin position="636"/>
        <end position="674"/>
    </location>
</feature>
<dbReference type="InterPro" id="IPR013694">
    <property type="entry name" value="VIT"/>
</dbReference>
<protein>
    <submittedName>
        <fullName evidence="5">VIT and VWA domain-containing protein</fullName>
    </submittedName>
</protein>
<dbReference type="PROSITE" id="PS50234">
    <property type="entry name" value="VWFA"/>
    <property type="match status" value="1"/>
</dbReference>